<reference evidence="2" key="1">
    <citation type="submission" date="2013-11" db="EMBL/GenBank/DDBJ databases">
        <title>The Genome Sequence of Phytophthora parasitica CHvinca01.</title>
        <authorList>
            <consortium name="The Broad Institute Genomics Platform"/>
            <person name="Russ C."/>
            <person name="Tyler B."/>
            <person name="Panabieres F."/>
            <person name="Shan W."/>
            <person name="Tripathy S."/>
            <person name="Grunwald N."/>
            <person name="Machado M."/>
            <person name="Johnson C.S."/>
            <person name="Arredondo F."/>
            <person name="Hong C."/>
            <person name="Coffey M."/>
            <person name="Young S.K."/>
            <person name="Zeng Q."/>
            <person name="Gargeya S."/>
            <person name="Fitzgerald M."/>
            <person name="Abouelleil A."/>
            <person name="Alvarado L."/>
            <person name="Chapman S.B."/>
            <person name="Gainer-Dewar J."/>
            <person name="Goldberg J."/>
            <person name="Griggs A."/>
            <person name="Gujja S."/>
            <person name="Hansen M."/>
            <person name="Howarth C."/>
            <person name="Imamovic A."/>
            <person name="Ireland A."/>
            <person name="Larimer J."/>
            <person name="McCowan C."/>
            <person name="Murphy C."/>
            <person name="Pearson M."/>
            <person name="Poon T.W."/>
            <person name="Priest M."/>
            <person name="Roberts A."/>
            <person name="Saif S."/>
            <person name="Shea T."/>
            <person name="Sykes S."/>
            <person name="Wortman J."/>
            <person name="Nusbaum C."/>
            <person name="Birren B."/>
        </authorList>
    </citation>
    <scope>NUCLEOTIDE SEQUENCE [LARGE SCALE GENOMIC DNA]</scope>
    <source>
        <strain evidence="2">CHvinca01</strain>
    </source>
</reference>
<feature type="compositionally biased region" description="Basic and acidic residues" evidence="1">
    <location>
        <begin position="1"/>
        <end position="10"/>
    </location>
</feature>
<protein>
    <recommendedName>
        <fullName evidence="3">Reverse transcriptase</fullName>
    </recommendedName>
</protein>
<dbReference type="Proteomes" id="UP000054423">
    <property type="component" value="Unassembled WGS sequence"/>
</dbReference>
<feature type="region of interest" description="Disordered" evidence="1">
    <location>
        <begin position="1"/>
        <end position="23"/>
    </location>
</feature>
<gene>
    <name evidence="2" type="ORF">L917_01242</name>
</gene>
<evidence type="ECO:0000313" key="2">
    <source>
        <dbReference type="EMBL" id="ETM02257.1"/>
    </source>
</evidence>
<accession>W2LXV2</accession>
<feature type="non-terminal residue" evidence="2">
    <location>
        <position position="1"/>
    </location>
</feature>
<organism evidence="2">
    <name type="scientific">Phytophthora nicotianae</name>
    <name type="common">Potato buckeye rot agent</name>
    <name type="synonym">Phytophthora parasitica</name>
    <dbReference type="NCBI Taxonomy" id="4792"/>
    <lineage>
        <taxon>Eukaryota</taxon>
        <taxon>Sar</taxon>
        <taxon>Stramenopiles</taxon>
        <taxon>Oomycota</taxon>
        <taxon>Peronosporomycetes</taxon>
        <taxon>Peronosporales</taxon>
        <taxon>Peronosporaceae</taxon>
        <taxon>Phytophthora</taxon>
    </lineage>
</organism>
<proteinExistence type="predicted"/>
<dbReference type="OrthoDB" id="129309at2759"/>
<sequence length="117" mass="13018">ELLLPKDEGSVVRMASTTRSRTRSKNSAEVLQLDVVQRIRTDRVLRAQNEEKWIVNLKAHLAGDLESLDAGDARACGKIAGDYDVDDGGMLLYCLCGGRDDGDRDRLEKLVVPEYLQ</sequence>
<dbReference type="VEuPathDB" id="FungiDB:PPTG_20859"/>
<name>W2LXV2_PHYNI</name>
<evidence type="ECO:0008006" key="3">
    <source>
        <dbReference type="Google" id="ProtNLM"/>
    </source>
</evidence>
<dbReference type="AlphaFoldDB" id="W2LXV2"/>
<evidence type="ECO:0000256" key="1">
    <source>
        <dbReference type="SAM" id="MobiDB-lite"/>
    </source>
</evidence>
<dbReference type="EMBL" id="KI677452">
    <property type="protein sequence ID" value="ETM02257.1"/>
    <property type="molecule type" value="Genomic_DNA"/>
</dbReference>